<name>A0A942Z1C2_9BACI</name>
<evidence type="ECO:0008006" key="6">
    <source>
        <dbReference type="Google" id="ProtNLM"/>
    </source>
</evidence>
<evidence type="ECO:0000259" key="1">
    <source>
        <dbReference type="Pfam" id="PF06054"/>
    </source>
</evidence>
<dbReference type="EMBL" id="JAGYPN010000001">
    <property type="protein sequence ID" value="MBS4221338.1"/>
    <property type="molecule type" value="Genomic_DNA"/>
</dbReference>
<dbReference type="AlphaFoldDB" id="A0A942Z1C2"/>
<dbReference type="InterPro" id="IPR057252">
    <property type="entry name" value="CoiA_C"/>
</dbReference>
<gene>
    <name evidence="4" type="ORF">KHA91_01030</name>
</gene>
<dbReference type="Pfam" id="PF25164">
    <property type="entry name" value="CoiA_N"/>
    <property type="match status" value="1"/>
</dbReference>
<dbReference type="PIRSF" id="PIRSF007487">
    <property type="entry name" value="Competence-induced_CoiA_bac"/>
    <property type="match status" value="1"/>
</dbReference>
<keyword evidence="5" id="KW-1185">Reference proteome</keyword>
<dbReference type="InterPro" id="IPR010330">
    <property type="entry name" value="CoiA_nuc"/>
</dbReference>
<dbReference type="RefSeq" id="WP_213096370.1">
    <property type="nucleotide sequence ID" value="NZ_JAGYPH010000001.1"/>
</dbReference>
<evidence type="ECO:0000259" key="2">
    <source>
        <dbReference type="Pfam" id="PF25164"/>
    </source>
</evidence>
<dbReference type="Pfam" id="PF25166">
    <property type="entry name" value="CoiA_C"/>
    <property type="match status" value="1"/>
</dbReference>
<dbReference type="Pfam" id="PF06054">
    <property type="entry name" value="CoiA_nuc"/>
    <property type="match status" value="1"/>
</dbReference>
<organism evidence="4 5">
    <name type="scientific">Lederbergia citrea</name>
    <dbReference type="NCBI Taxonomy" id="2833581"/>
    <lineage>
        <taxon>Bacteria</taxon>
        <taxon>Bacillati</taxon>
        <taxon>Bacillota</taxon>
        <taxon>Bacilli</taxon>
        <taxon>Bacillales</taxon>
        <taxon>Bacillaceae</taxon>
        <taxon>Lederbergia</taxon>
    </lineage>
</organism>
<protein>
    <recommendedName>
        <fullName evidence="6">Competence protein CoiA</fullName>
    </recommendedName>
</protein>
<comment type="caution">
    <text evidence="4">The sequence shown here is derived from an EMBL/GenBank/DDBJ whole genome shotgun (WGS) entry which is preliminary data.</text>
</comment>
<proteinExistence type="predicted"/>
<evidence type="ECO:0000259" key="3">
    <source>
        <dbReference type="Pfam" id="PF25166"/>
    </source>
</evidence>
<accession>A0A942Z1C2</accession>
<dbReference type="InterPro" id="IPR021176">
    <property type="entry name" value="Competence-induced_CoiA"/>
</dbReference>
<dbReference type="Proteomes" id="UP000676456">
    <property type="component" value="Unassembled WGS sequence"/>
</dbReference>
<evidence type="ECO:0000313" key="5">
    <source>
        <dbReference type="Proteomes" id="UP000676456"/>
    </source>
</evidence>
<feature type="domain" description="Competence protein CoiA C-terminal" evidence="3">
    <location>
        <begin position="240"/>
        <end position="389"/>
    </location>
</feature>
<reference evidence="4 5" key="1">
    <citation type="submission" date="2021-05" db="EMBL/GenBank/DDBJ databases">
        <title>Novel Bacillus species.</title>
        <authorList>
            <person name="Liu G."/>
        </authorList>
    </citation>
    <scope>NUCLEOTIDE SEQUENCE [LARGE SCALE GENOMIC DNA]</scope>
    <source>
        <strain evidence="4 5">FJAT-49682</strain>
    </source>
</reference>
<sequence>MIKKGSDLLLTALNEEGQSLSLLSSISEKNVNKTLRSQQFFCPICREPLILRAGEIRIPHFAHKKNSDCTSAFSEPESIQHLQGKKYLYDYFMKQGLTVELEYYLPNIKQRPDLLVKNGTELFAIEYQCSILSRTLLQTRTEGYLKVGISPIWIIGGLPFQKKQNDIFKISDFHWSLAKRRDGFNMSLLSFHTEMKRFYLLSEISPLSSRKIFATLSSKHVNDANLPLQIPVGPRRSKQTMWLPEKRRWLKNKVHYGNIVDDPFLKAIYVSGNNPFLLSPIIGLPVPNMEYFQSHPLEWQYFIYQDCLSNLSIGQRISLKYIYQKLRIRMKASFLLERIFPLEIEGNWEYAVKDYFSLMTELEYFIKIGEDLFEMIKIITMPKTIEEALKMEEAFDKKLVLSIRKTTRTSNGCIFFGI</sequence>
<dbReference type="InterPro" id="IPR057253">
    <property type="entry name" value="CoiA-like_N"/>
</dbReference>
<feature type="domain" description="Competence protein CoiA-like N-terminal" evidence="2">
    <location>
        <begin position="28"/>
        <end position="71"/>
    </location>
</feature>
<evidence type="ECO:0000313" key="4">
    <source>
        <dbReference type="EMBL" id="MBS4221338.1"/>
    </source>
</evidence>
<feature type="domain" description="Competence protein CoiA nuclease-like" evidence="1">
    <location>
        <begin position="77"/>
        <end position="225"/>
    </location>
</feature>